<organism evidence="2 3">
    <name type="scientific">Salinimonas marina</name>
    <dbReference type="NCBI Taxonomy" id="2785918"/>
    <lineage>
        <taxon>Bacteria</taxon>
        <taxon>Pseudomonadati</taxon>
        <taxon>Pseudomonadota</taxon>
        <taxon>Gammaproteobacteria</taxon>
        <taxon>Alteromonadales</taxon>
        <taxon>Alteromonadaceae</taxon>
        <taxon>Alteromonas/Salinimonas group</taxon>
        <taxon>Salinimonas</taxon>
    </lineage>
</organism>
<dbReference type="EMBL" id="CP064795">
    <property type="protein sequence ID" value="QPG06255.1"/>
    <property type="molecule type" value="Genomic_DNA"/>
</dbReference>
<evidence type="ECO:0000313" key="2">
    <source>
        <dbReference type="EMBL" id="QPG06255.1"/>
    </source>
</evidence>
<dbReference type="KEGG" id="smaa:IT774_03340"/>
<keyword evidence="3" id="KW-1185">Reference proteome</keyword>
<name>A0A7S9DYK9_9ALTE</name>
<proteinExistence type="predicted"/>
<dbReference type="AlphaFoldDB" id="A0A7S9DYK9"/>
<dbReference type="GO" id="GO:0006313">
    <property type="term" value="P:DNA transposition"/>
    <property type="evidence" value="ECO:0007669"/>
    <property type="project" value="InterPro"/>
</dbReference>
<feature type="domain" description="Transposase IS200-like" evidence="1">
    <location>
        <begin position="12"/>
        <end position="190"/>
    </location>
</feature>
<evidence type="ECO:0000313" key="3">
    <source>
        <dbReference type="Proteomes" id="UP000595095"/>
    </source>
</evidence>
<dbReference type="PANTHER" id="PTHR34322">
    <property type="entry name" value="TRANSPOSASE, Y1_TNP DOMAIN-CONTAINING"/>
    <property type="match status" value="1"/>
</dbReference>
<dbReference type="GO" id="GO:0003677">
    <property type="term" value="F:DNA binding"/>
    <property type="evidence" value="ECO:0007669"/>
    <property type="project" value="InterPro"/>
</dbReference>
<dbReference type="GO" id="GO:0004803">
    <property type="term" value="F:transposase activity"/>
    <property type="evidence" value="ECO:0007669"/>
    <property type="project" value="InterPro"/>
</dbReference>
<dbReference type="SUPFAM" id="SSF143422">
    <property type="entry name" value="Transposase IS200-like"/>
    <property type="match status" value="1"/>
</dbReference>
<gene>
    <name evidence="2" type="ORF">IT774_03340</name>
</gene>
<dbReference type="InterPro" id="IPR036515">
    <property type="entry name" value="Transposase_17_sf"/>
</dbReference>
<accession>A0A7S9DYK9</accession>
<sequence length="314" mass="36108">MPLPRKSLISLSQTPYYHCVSRCVRRAFLCGKDKHTGQSYEHRRQWVEDRLLFLGTVFAIDICAYAVMSNHTHVVLHVDRQAACQWSTEQVLERWHRLHKGTVLTNRYLNLTERKAMSTAETEAVKSTAEIYRSRLYDISWFMRLLNEFIARQANKEDNCTGRFWEGRFKSQALLDEAALAACMAYVDLNPVRAGLATTPQGSCHTSIKKRIRAVRQNQQPQELFAFTEAGQPAAFSALPFHLKDYLALVNLTCKQFLHNKSSLAASSTPILKKTRLSQAQWHWLVEGIEQQFGTRISLDLVHRKLNNRMLDAV</sequence>
<dbReference type="InterPro" id="IPR002686">
    <property type="entry name" value="Transposase_17"/>
</dbReference>
<dbReference type="PANTHER" id="PTHR34322:SF2">
    <property type="entry name" value="TRANSPOSASE IS200-LIKE DOMAIN-CONTAINING PROTEIN"/>
    <property type="match status" value="1"/>
</dbReference>
<dbReference type="Gene3D" id="3.30.70.1290">
    <property type="entry name" value="Transposase IS200-like"/>
    <property type="match status" value="1"/>
</dbReference>
<dbReference type="SMART" id="SM01321">
    <property type="entry name" value="Y1_Tnp"/>
    <property type="match status" value="1"/>
</dbReference>
<dbReference type="Proteomes" id="UP000595095">
    <property type="component" value="Chromosome"/>
</dbReference>
<evidence type="ECO:0000259" key="1">
    <source>
        <dbReference type="SMART" id="SM01321"/>
    </source>
</evidence>
<protein>
    <submittedName>
        <fullName evidence="2">Transposase</fullName>
    </submittedName>
</protein>
<reference evidence="2 3" key="1">
    <citation type="submission" date="2020-11" db="EMBL/GenBank/DDBJ databases">
        <title>Complete genome sequence for Salinimonas sp. strain G2-b.</title>
        <authorList>
            <person name="Park S.-J."/>
        </authorList>
    </citation>
    <scope>NUCLEOTIDE SEQUENCE [LARGE SCALE GENOMIC DNA]</scope>
    <source>
        <strain evidence="2 3">G2-b</strain>
    </source>
</reference>